<dbReference type="EMBL" id="CAOS01000011">
    <property type="protein sequence ID" value="CCO08685.1"/>
    <property type="molecule type" value="Genomic_DNA"/>
</dbReference>
<accession>K8DZZ9</accession>
<dbReference type="AlphaFoldDB" id="K8DZZ9"/>
<name>K8DZZ9_9FIRM</name>
<sequence>MRQLQAVDKHNRWLMIPFGSGLRTDSTMIRYGRHWGRLKRAILARFGWRPRPVGATPMAPFAHQVLLPVLRQVADRGS</sequence>
<organism evidence="1 2">
    <name type="scientific">Desulforamulus hydrothermalis Lam5 = DSM 18033</name>
    <dbReference type="NCBI Taxonomy" id="1121428"/>
    <lineage>
        <taxon>Bacteria</taxon>
        <taxon>Bacillati</taxon>
        <taxon>Bacillota</taxon>
        <taxon>Clostridia</taxon>
        <taxon>Eubacteriales</taxon>
        <taxon>Peptococcaceae</taxon>
        <taxon>Desulforamulus</taxon>
    </lineage>
</organism>
<gene>
    <name evidence="1" type="ORF">DESHY_40235</name>
</gene>
<evidence type="ECO:0000313" key="2">
    <source>
        <dbReference type="Proteomes" id="UP000009315"/>
    </source>
</evidence>
<reference evidence="1 2" key="1">
    <citation type="journal article" date="2013" name="Genome Announc.">
        <title>Genome Sequence of the Sulfate-Reducing Bacterium Desulfotomaculum hydrothermale Lam5(T).</title>
        <authorList>
            <person name="Amin O."/>
            <person name="Fardeau M.L."/>
            <person name="Valette O."/>
            <person name="Hirschler-Rea A."/>
            <person name="Barbe V."/>
            <person name="Medigue C."/>
            <person name="Vacherie B."/>
            <person name="Ollivier B."/>
            <person name="Bertin P.N."/>
            <person name="Dolla A."/>
        </authorList>
    </citation>
    <scope>NUCLEOTIDE SEQUENCE [LARGE SCALE GENOMIC DNA]</scope>
    <source>
        <strain evidence="2">Lam5 / DSM 18033</strain>
    </source>
</reference>
<protein>
    <submittedName>
        <fullName evidence="1">Uncharacterized protein</fullName>
    </submittedName>
</protein>
<proteinExistence type="predicted"/>
<evidence type="ECO:0000313" key="1">
    <source>
        <dbReference type="EMBL" id="CCO08685.1"/>
    </source>
</evidence>
<comment type="caution">
    <text evidence="1">The sequence shown here is derived from an EMBL/GenBank/DDBJ whole genome shotgun (WGS) entry which is preliminary data.</text>
</comment>
<keyword evidence="2" id="KW-1185">Reference proteome</keyword>
<dbReference type="Proteomes" id="UP000009315">
    <property type="component" value="Unassembled WGS sequence"/>
</dbReference>
<dbReference type="STRING" id="1121428.DESHY_40235"/>